<keyword evidence="3" id="KW-1185">Reference proteome</keyword>
<organism evidence="2 3">
    <name type="scientific">Mycobacterium phage PP</name>
    <dbReference type="NCBI Taxonomy" id="2077134"/>
    <lineage>
        <taxon>Viruses</taxon>
        <taxon>Duplodnaviria</taxon>
        <taxon>Heunggongvirae</taxon>
        <taxon>Uroviricota</taxon>
        <taxon>Caudoviricetes</taxon>
        <taxon>Sagamiharavirus</taxon>
        <taxon>Sagamiharavirus PP</taxon>
    </lineage>
</organism>
<reference evidence="2 3" key="1">
    <citation type="submission" date="2018-01" db="EMBL/GenBank/DDBJ databases">
        <title>Genome sequence of Mycobacterium phage PP.</title>
        <authorList>
            <person name="Uchiyama J."/>
            <person name="Matsuzaki S."/>
        </authorList>
    </citation>
    <scope>NUCLEOTIDE SEQUENCE [LARGE SCALE GENOMIC DNA]</scope>
</reference>
<sequence length="61" mass="6926">MRIRSKLTGGLVTVSDEVGEKLTQLTVWEKADQPTPAAPKPRRRRKPKQEDTQPLEVVTEE</sequence>
<dbReference type="EMBL" id="AP018486">
    <property type="protein sequence ID" value="BBC53820.1"/>
    <property type="molecule type" value="Genomic_DNA"/>
</dbReference>
<evidence type="ECO:0000256" key="1">
    <source>
        <dbReference type="SAM" id="MobiDB-lite"/>
    </source>
</evidence>
<evidence type="ECO:0000313" key="2">
    <source>
        <dbReference type="EMBL" id="BBC53820.1"/>
    </source>
</evidence>
<dbReference type="InterPro" id="IPR055726">
    <property type="entry name" value="DUF7302"/>
</dbReference>
<protein>
    <recommendedName>
        <fullName evidence="4">Head-to-tail connector protein</fullName>
    </recommendedName>
</protein>
<dbReference type="KEGG" id="vg:64871908"/>
<accession>A0A2Z5XVE3</accession>
<evidence type="ECO:0008006" key="4">
    <source>
        <dbReference type="Google" id="ProtNLM"/>
    </source>
</evidence>
<dbReference type="RefSeq" id="YP_010062247.1">
    <property type="nucleotide sequence ID" value="NC_054792.1"/>
</dbReference>
<dbReference type="Proteomes" id="UP000250053">
    <property type="component" value="Segment"/>
</dbReference>
<name>A0A2Z5XVE3_9CAUD</name>
<feature type="region of interest" description="Disordered" evidence="1">
    <location>
        <begin position="25"/>
        <end position="61"/>
    </location>
</feature>
<proteinExistence type="predicted"/>
<dbReference type="GeneID" id="64871908"/>
<dbReference type="Pfam" id="PF23976">
    <property type="entry name" value="DUF7302"/>
    <property type="match status" value="1"/>
</dbReference>
<evidence type="ECO:0000313" key="3">
    <source>
        <dbReference type="Proteomes" id="UP000250053"/>
    </source>
</evidence>